<dbReference type="AlphaFoldDB" id="A0A6M8HVH8"/>
<feature type="region of interest" description="Disordered" evidence="1">
    <location>
        <begin position="73"/>
        <end position="92"/>
    </location>
</feature>
<feature type="domain" description="Phage shock protein PspC N-terminal" evidence="3">
    <location>
        <begin position="12"/>
        <end position="63"/>
    </location>
</feature>
<proteinExistence type="predicted"/>
<keyword evidence="5" id="KW-1185">Reference proteome</keyword>
<evidence type="ECO:0000256" key="1">
    <source>
        <dbReference type="SAM" id="MobiDB-lite"/>
    </source>
</evidence>
<keyword evidence="2" id="KW-1133">Transmembrane helix</keyword>
<keyword evidence="2" id="KW-0472">Membrane</keyword>
<sequence>MNDPFPHGIPPRFWRQDKGAVAAGICAGLAEDLDLPLPLIRAISVIFMILPTGLAYLALAMLLRRRLPAQRSRYESAGQSSSQRRSSGAGAPLGQSWALLQHRFETLEPRLKNIEAFVTSSDFELHRGFGRMGK</sequence>
<feature type="transmembrane region" description="Helical" evidence="2">
    <location>
        <begin position="39"/>
        <end position="63"/>
    </location>
</feature>
<dbReference type="RefSeq" id="WP_171837013.1">
    <property type="nucleotide sequence ID" value="NZ_CP053708.1"/>
</dbReference>
<dbReference type="Pfam" id="PF04024">
    <property type="entry name" value="PspC"/>
    <property type="match status" value="1"/>
</dbReference>
<evidence type="ECO:0000313" key="4">
    <source>
        <dbReference type="EMBL" id="QKE92151.1"/>
    </source>
</evidence>
<accession>A0A6M8HVH8</accession>
<dbReference type="KEGG" id="lck:HN018_20815"/>
<feature type="compositionally biased region" description="Low complexity" evidence="1">
    <location>
        <begin position="76"/>
        <end position="90"/>
    </location>
</feature>
<evidence type="ECO:0000259" key="3">
    <source>
        <dbReference type="Pfam" id="PF04024"/>
    </source>
</evidence>
<evidence type="ECO:0000313" key="5">
    <source>
        <dbReference type="Proteomes" id="UP000500767"/>
    </source>
</evidence>
<dbReference type="InterPro" id="IPR007168">
    <property type="entry name" value="Phageshock_PspC_N"/>
</dbReference>
<gene>
    <name evidence="4" type="ORF">HN018_20815</name>
</gene>
<organism evidence="4 5">
    <name type="scientific">Lichenicola cladoniae</name>
    <dbReference type="NCBI Taxonomy" id="1484109"/>
    <lineage>
        <taxon>Bacteria</taxon>
        <taxon>Pseudomonadati</taxon>
        <taxon>Pseudomonadota</taxon>
        <taxon>Alphaproteobacteria</taxon>
        <taxon>Acetobacterales</taxon>
        <taxon>Acetobacteraceae</taxon>
        <taxon>Lichenicola</taxon>
    </lineage>
</organism>
<evidence type="ECO:0000256" key="2">
    <source>
        <dbReference type="SAM" id="Phobius"/>
    </source>
</evidence>
<name>A0A6M8HVH8_9PROT</name>
<keyword evidence="2" id="KW-0812">Transmembrane</keyword>
<protein>
    <submittedName>
        <fullName evidence="4">PspC domain-containing protein</fullName>
    </submittedName>
</protein>
<dbReference type="EMBL" id="CP053708">
    <property type="protein sequence ID" value="QKE92151.1"/>
    <property type="molecule type" value="Genomic_DNA"/>
</dbReference>
<reference evidence="4 5" key="1">
    <citation type="journal article" date="2014" name="World J. Microbiol. Biotechnol.">
        <title>Biodiversity and physiological characteristics of Antarctic and Arctic lichens-associated bacteria.</title>
        <authorList>
            <person name="Lee Y.M."/>
            <person name="Kim E.H."/>
            <person name="Lee H.K."/>
            <person name="Hong S.G."/>
        </authorList>
    </citation>
    <scope>NUCLEOTIDE SEQUENCE [LARGE SCALE GENOMIC DNA]</scope>
    <source>
        <strain evidence="4 5">PAMC 26569</strain>
    </source>
</reference>
<dbReference type="Proteomes" id="UP000500767">
    <property type="component" value="Chromosome"/>
</dbReference>